<name>A0AAU8JHF5_9CYAN</name>
<dbReference type="EMBL" id="CP159837">
    <property type="protein sequence ID" value="XCM38182.1"/>
    <property type="molecule type" value="Genomic_DNA"/>
</dbReference>
<dbReference type="RefSeq" id="WP_156331735.1">
    <property type="nucleotide sequence ID" value="NZ_CP159837.1"/>
</dbReference>
<proteinExistence type="predicted"/>
<sequence length="49" mass="5478">MAIAIVDYAHGTRETQFPGMTTNGQSILWVRDASTNHRVDVHVEVPISR</sequence>
<dbReference type="AlphaFoldDB" id="A0AAU8JHF5"/>
<accession>A0AAU8JHF5</accession>
<organism evidence="1">
    <name type="scientific">Planktothricoides raciborskii GIHE-MW2</name>
    <dbReference type="NCBI Taxonomy" id="2792601"/>
    <lineage>
        <taxon>Bacteria</taxon>
        <taxon>Bacillati</taxon>
        <taxon>Cyanobacteriota</taxon>
        <taxon>Cyanophyceae</taxon>
        <taxon>Oscillatoriophycideae</taxon>
        <taxon>Oscillatoriales</taxon>
        <taxon>Oscillatoriaceae</taxon>
        <taxon>Planktothricoides</taxon>
    </lineage>
</organism>
<gene>
    <name evidence="1" type="ORF">ABWT76_001014</name>
</gene>
<protein>
    <submittedName>
        <fullName evidence="1">Uncharacterized protein</fullName>
    </submittedName>
</protein>
<reference evidence="1" key="1">
    <citation type="submission" date="2024-07" db="EMBL/GenBank/DDBJ databases">
        <authorList>
            <person name="Kim Y.J."/>
            <person name="Jeong J.Y."/>
        </authorList>
    </citation>
    <scope>NUCLEOTIDE SEQUENCE</scope>
    <source>
        <strain evidence="1">GIHE-MW2</strain>
    </source>
</reference>
<evidence type="ECO:0000313" key="1">
    <source>
        <dbReference type="EMBL" id="XCM38182.1"/>
    </source>
</evidence>